<organism evidence="3">
    <name type="scientific">Melampsora larici-populina (strain 98AG31 / pathotype 3-4-7)</name>
    <name type="common">Poplar leaf rust fungus</name>
    <dbReference type="NCBI Taxonomy" id="747676"/>
    <lineage>
        <taxon>Eukaryota</taxon>
        <taxon>Fungi</taxon>
        <taxon>Dikarya</taxon>
        <taxon>Basidiomycota</taxon>
        <taxon>Pucciniomycotina</taxon>
        <taxon>Pucciniomycetes</taxon>
        <taxon>Pucciniales</taxon>
        <taxon>Melampsoraceae</taxon>
        <taxon>Melampsora</taxon>
    </lineage>
</organism>
<evidence type="ECO:0000313" key="3">
    <source>
        <dbReference type="Proteomes" id="UP000001072"/>
    </source>
</evidence>
<feature type="compositionally biased region" description="Basic residues" evidence="1">
    <location>
        <begin position="27"/>
        <end position="38"/>
    </location>
</feature>
<protein>
    <submittedName>
        <fullName evidence="2">Uncharacterized protein</fullName>
    </submittedName>
</protein>
<feature type="compositionally biased region" description="Polar residues" evidence="1">
    <location>
        <begin position="47"/>
        <end position="86"/>
    </location>
</feature>
<dbReference type="KEGG" id="mlr:MELLADRAFT_106464"/>
<dbReference type="HOGENOM" id="CLU_2004409_0_0_1"/>
<evidence type="ECO:0000313" key="2">
    <source>
        <dbReference type="EMBL" id="EGG06733.1"/>
    </source>
</evidence>
<dbReference type="EMBL" id="GL883107">
    <property type="protein sequence ID" value="EGG06733.1"/>
    <property type="molecule type" value="Genomic_DNA"/>
</dbReference>
<dbReference type="RefSeq" id="XP_007410173.1">
    <property type="nucleotide sequence ID" value="XM_007410111.1"/>
</dbReference>
<feature type="compositionally biased region" description="Polar residues" evidence="1">
    <location>
        <begin position="1"/>
        <end position="23"/>
    </location>
</feature>
<sequence length="124" mass="13046">MPTAHSQVTHQTASPHPSGSPLNAAQRGKRGGKGRRNNSKFLAPVQEGQSFVPWNNSQSGHTTRVINQFPHQPTASGSGSQQTAEGTQAPGPGGGPQVNSNYKGKKPWKPAGEVAKDNTLTTNR</sequence>
<reference evidence="3" key="1">
    <citation type="journal article" date="2011" name="Proc. Natl. Acad. Sci. U.S.A.">
        <title>Obligate biotrophy features unraveled by the genomic analysis of rust fungi.</title>
        <authorList>
            <person name="Duplessis S."/>
            <person name="Cuomo C.A."/>
            <person name="Lin Y.-C."/>
            <person name="Aerts A."/>
            <person name="Tisserant E."/>
            <person name="Veneault-Fourrey C."/>
            <person name="Joly D.L."/>
            <person name="Hacquard S."/>
            <person name="Amselem J."/>
            <person name="Cantarel B.L."/>
            <person name="Chiu R."/>
            <person name="Coutinho P.M."/>
            <person name="Feau N."/>
            <person name="Field M."/>
            <person name="Frey P."/>
            <person name="Gelhaye E."/>
            <person name="Goldberg J."/>
            <person name="Grabherr M.G."/>
            <person name="Kodira C.D."/>
            <person name="Kohler A."/>
            <person name="Kuees U."/>
            <person name="Lindquist E.A."/>
            <person name="Lucas S.M."/>
            <person name="Mago R."/>
            <person name="Mauceli E."/>
            <person name="Morin E."/>
            <person name="Murat C."/>
            <person name="Pangilinan J.L."/>
            <person name="Park R."/>
            <person name="Pearson M."/>
            <person name="Quesneville H."/>
            <person name="Rouhier N."/>
            <person name="Sakthikumar S."/>
            <person name="Salamov A.A."/>
            <person name="Schmutz J."/>
            <person name="Selles B."/>
            <person name="Shapiro H."/>
            <person name="Tanguay P."/>
            <person name="Tuskan G.A."/>
            <person name="Henrissat B."/>
            <person name="Van de Peer Y."/>
            <person name="Rouze P."/>
            <person name="Ellis J.G."/>
            <person name="Dodds P.N."/>
            <person name="Schein J.E."/>
            <person name="Zhong S."/>
            <person name="Hamelin R.C."/>
            <person name="Grigoriev I.V."/>
            <person name="Szabo L.J."/>
            <person name="Martin F."/>
        </authorList>
    </citation>
    <scope>NUCLEOTIDE SEQUENCE [LARGE SCALE GENOMIC DNA]</scope>
    <source>
        <strain evidence="3">98AG31 / pathotype 3-4-7</strain>
    </source>
</reference>
<dbReference type="AlphaFoldDB" id="F4RLK9"/>
<gene>
    <name evidence="2" type="ORF">MELLADRAFT_106464</name>
</gene>
<dbReference type="Proteomes" id="UP000001072">
    <property type="component" value="Unassembled WGS sequence"/>
</dbReference>
<dbReference type="InParanoid" id="F4RLK9"/>
<proteinExistence type="predicted"/>
<dbReference type="VEuPathDB" id="FungiDB:MELLADRAFT_106464"/>
<dbReference type="GeneID" id="18922896"/>
<keyword evidence="3" id="KW-1185">Reference proteome</keyword>
<name>F4RLK9_MELLP</name>
<evidence type="ECO:0000256" key="1">
    <source>
        <dbReference type="SAM" id="MobiDB-lite"/>
    </source>
</evidence>
<accession>F4RLK9</accession>
<feature type="region of interest" description="Disordered" evidence="1">
    <location>
        <begin position="1"/>
        <end position="124"/>
    </location>
</feature>